<protein>
    <recommendedName>
        <fullName evidence="6">Amino acid transporter transmembrane domain-containing protein</fullName>
    </recommendedName>
</protein>
<feature type="transmembrane region" description="Helical" evidence="5">
    <location>
        <begin position="293"/>
        <end position="314"/>
    </location>
</feature>
<dbReference type="eggNOG" id="KOG1304">
    <property type="taxonomic scope" value="Eukaryota"/>
</dbReference>
<proteinExistence type="predicted"/>
<evidence type="ECO:0000259" key="6">
    <source>
        <dbReference type="Pfam" id="PF01490"/>
    </source>
</evidence>
<evidence type="ECO:0000313" key="8">
    <source>
        <dbReference type="Proteomes" id="UP000001593"/>
    </source>
</evidence>
<evidence type="ECO:0000313" key="7">
    <source>
        <dbReference type="EMBL" id="EDO48266.1"/>
    </source>
</evidence>
<feature type="domain" description="Amino acid transporter transmembrane" evidence="6">
    <location>
        <begin position="81"/>
        <end position="329"/>
    </location>
</feature>
<evidence type="ECO:0000256" key="3">
    <source>
        <dbReference type="ARBA" id="ARBA00022989"/>
    </source>
</evidence>
<feature type="transmembrane region" description="Helical" evidence="5">
    <location>
        <begin position="159"/>
        <end position="176"/>
    </location>
</feature>
<dbReference type="PhylomeDB" id="A7RJI1"/>
<feature type="transmembrane region" description="Helical" evidence="5">
    <location>
        <begin position="102"/>
        <end position="123"/>
    </location>
</feature>
<gene>
    <name evidence="7" type="ORF">NEMVEDRAFT_v1g83962</name>
</gene>
<evidence type="ECO:0000256" key="2">
    <source>
        <dbReference type="ARBA" id="ARBA00022692"/>
    </source>
</evidence>
<dbReference type="KEGG" id="nve:5520505"/>
<reference evidence="7 8" key="1">
    <citation type="journal article" date="2007" name="Science">
        <title>Sea anemone genome reveals ancestral eumetazoan gene repertoire and genomic organization.</title>
        <authorList>
            <person name="Putnam N.H."/>
            <person name="Srivastava M."/>
            <person name="Hellsten U."/>
            <person name="Dirks B."/>
            <person name="Chapman J."/>
            <person name="Salamov A."/>
            <person name="Terry A."/>
            <person name="Shapiro H."/>
            <person name="Lindquist E."/>
            <person name="Kapitonov V.V."/>
            <person name="Jurka J."/>
            <person name="Genikhovich G."/>
            <person name="Grigoriev I.V."/>
            <person name="Lucas S.M."/>
            <person name="Steele R.E."/>
            <person name="Finnerty J.R."/>
            <person name="Technau U."/>
            <person name="Martindale M.Q."/>
            <person name="Rokhsar D.S."/>
        </authorList>
    </citation>
    <scope>NUCLEOTIDE SEQUENCE [LARGE SCALE GENOMIC DNA]</scope>
    <source>
        <strain evidence="8">CH2 X CH6</strain>
    </source>
</reference>
<feature type="non-terminal residue" evidence="7">
    <location>
        <position position="330"/>
    </location>
</feature>
<dbReference type="InterPro" id="IPR013057">
    <property type="entry name" value="AA_transpt_TM"/>
</dbReference>
<dbReference type="GO" id="GO:0003333">
    <property type="term" value="P:amino acid transmembrane transport"/>
    <property type="evidence" value="ECO:0000318"/>
    <property type="project" value="GO_Central"/>
</dbReference>
<accession>A7RJI1</accession>
<keyword evidence="3 5" id="KW-1133">Transmembrane helix</keyword>
<keyword evidence="4 5" id="KW-0472">Membrane</keyword>
<feature type="domain" description="Amino acid transporter transmembrane" evidence="6">
    <location>
        <begin position="3"/>
        <end position="54"/>
    </location>
</feature>
<keyword evidence="2 5" id="KW-0812">Transmembrane</keyword>
<dbReference type="HOGENOM" id="CLU_009646_6_0_1"/>
<feature type="transmembrane region" description="Helical" evidence="5">
    <location>
        <begin position="218"/>
        <end position="238"/>
    </location>
</feature>
<evidence type="ECO:0000256" key="1">
    <source>
        <dbReference type="ARBA" id="ARBA00004141"/>
    </source>
</evidence>
<dbReference type="GO" id="GO:0015179">
    <property type="term" value="F:L-amino acid transmembrane transporter activity"/>
    <property type="evidence" value="ECO:0000318"/>
    <property type="project" value="GO_Central"/>
</dbReference>
<dbReference type="EMBL" id="DS469514">
    <property type="protein sequence ID" value="EDO48266.1"/>
    <property type="molecule type" value="Genomic_DNA"/>
</dbReference>
<dbReference type="PANTHER" id="PTHR22950">
    <property type="entry name" value="AMINO ACID TRANSPORTER"/>
    <property type="match status" value="1"/>
</dbReference>
<organism evidence="7 8">
    <name type="scientific">Nematostella vectensis</name>
    <name type="common">Starlet sea anemone</name>
    <dbReference type="NCBI Taxonomy" id="45351"/>
    <lineage>
        <taxon>Eukaryota</taxon>
        <taxon>Metazoa</taxon>
        <taxon>Cnidaria</taxon>
        <taxon>Anthozoa</taxon>
        <taxon>Hexacorallia</taxon>
        <taxon>Actiniaria</taxon>
        <taxon>Edwardsiidae</taxon>
        <taxon>Nematostella</taxon>
    </lineage>
</organism>
<dbReference type="Pfam" id="PF01490">
    <property type="entry name" value="Aa_trans"/>
    <property type="match status" value="2"/>
</dbReference>
<feature type="non-terminal residue" evidence="7">
    <location>
        <position position="1"/>
    </location>
</feature>
<feature type="transmembrane region" description="Helical" evidence="5">
    <location>
        <begin position="258"/>
        <end position="281"/>
    </location>
</feature>
<dbReference type="AlphaFoldDB" id="A7RJI1"/>
<name>A7RJI1_NEMVE</name>
<dbReference type="OMA" id="IGTNWIG"/>
<dbReference type="Proteomes" id="UP000001593">
    <property type="component" value="Unassembled WGS sequence"/>
</dbReference>
<feature type="transmembrane region" description="Helical" evidence="5">
    <location>
        <begin position="188"/>
        <end position="206"/>
    </location>
</feature>
<dbReference type="STRING" id="45351.A7RJI1"/>
<evidence type="ECO:0000256" key="5">
    <source>
        <dbReference type="SAM" id="Phobius"/>
    </source>
</evidence>
<comment type="subcellular location">
    <subcellularLocation>
        <location evidence="1">Membrane</location>
        <topology evidence="1">Multi-pass membrane protein</topology>
    </subcellularLocation>
</comment>
<dbReference type="PANTHER" id="PTHR22950:SF700">
    <property type="entry name" value="AMINO ACID TRANSPORTER TRANSMEMBRANE DOMAIN-CONTAINING PROTEIN"/>
    <property type="match status" value="1"/>
</dbReference>
<evidence type="ECO:0000256" key="4">
    <source>
        <dbReference type="ARBA" id="ARBA00023136"/>
    </source>
</evidence>
<dbReference type="InParanoid" id="A7RJI1"/>
<sequence length="330" mass="36547">IDFANVFKAFIGTNWIALPFAFRQSGVVLGSIGLFIIAILTDHCCQLIIKCKKSAVGKILRKMPKYNNPRISLSEKLELEAKVEKKMMYGDIGKVALGKPGLVLVEVSLLITQIMFCVGYFIFIGNTIQGLFVIKKTDVVNSTLANTTNTDSKNSSVPSFPLLLLIPVVPLILMAFIRRVRKLGPVSFISNLALLFAFLAVLGYMLTGWTFKLNKIRLFSWSTFPVFFGQVTSAYEGIGTLIPIESSMAENRHRYPLYLHLALGLLSAILGGFGITGYLVYGENVDQIVTSELPQGLLVTVVQILLCLAILFTYPLQLFPVTEIIESYLF</sequence>
<dbReference type="GO" id="GO:0005774">
    <property type="term" value="C:vacuolar membrane"/>
    <property type="evidence" value="ECO:0000318"/>
    <property type="project" value="GO_Central"/>
</dbReference>
<keyword evidence="8" id="KW-1185">Reference proteome</keyword>
<dbReference type="OrthoDB" id="1684102at2759"/>